<feature type="transmembrane region" description="Helical" evidence="1">
    <location>
        <begin position="36"/>
        <end position="55"/>
    </location>
</feature>
<dbReference type="EMBL" id="MGHF01000005">
    <property type="protein sequence ID" value="OGM64495.1"/>
    <property type="molecule type" value="Genomic_DNA"/>
</dbReference>
<feature type="transmembrane region" description="Helical" evidence="1">
    <location>
        <begin position="6"/>
        <end position="24"/>
    </location>
</feature>
<protein>
    <submittedName>
        <fullName evidence="2">Uncharacterized protein</fullName>
    </submittedName>
</protein>
<evidence type="ECO:0000313" key="3">
    <source>
        <dbReference type="Proteomes" id="UP000177082"/>
    </source>
</evidence>
<sequence length="200" mass="23170">MSILLLLFSFVGIIVFLFFLWRGLREDYKVNEIFSFGFHVIIFMIIGLLVSLIFYKTAWFWLSYVGAIIGFVIGLNRAKIKFLDGLETAVLSFFYLFEVVLVGFFLNLYSPLSFAIMVFVLWLLLLFYFLRGKYKSFGWYKSGRIGFSSLAVLIIFFASRVPVAIFFPDMISFLGKFDAIPSLLVCLFFIFILIRLSKGL</sequence>
<name>A0A1F8BMC7_9BACT</name>
<dbReference type="STRING" id="1802519.A2961_02855"/>
<feature type="transmembrane region" description="Helical" evidence="1">
    <location>
        <begin position="179"/>
        <end position="196"/>
    </location>
</feature>
<feature type="transmembrane region" description="Helical" evidence="1">
    <location>
        <begin position="61"/>
        <end position="78"/>
    </location>
</feature>
<comment type="caution">
    <text evidence="2">The sequence shown here is derived from an EMBL/GenBank/DDBJ whole genome shotgun (WGS) entry which is preliminary data.</text>
</comment>
<dbReference type="AlphaFoldDB" id="A0A1F8BMC7"/>
<dbReference type="Proteomes" id="UP000177082">
    <property type="component" value="Unassembled WGS sequence"/>
</dbReference>
<accession>A0A1F8BMC7</accession>
<organism evidence="2 3">
    <name type="scientific">Candidatus Woesebacteria bacterium RIFCSPLOWO2_01_FULL_39_21</name>
    <dbReference type="NCBI Taxonomy" id="1802519"/>
    <lineage>
        <taxon>Bacteria</taxon>
        <taxon>Candidatus Woeseibacteriota</taxon>
    </lineage>
</organism>
<feature type="transmembrane region" description="Helical" evidence="1">
    <location>
        <begin position="85"/>
        <end position="106"/>
    </location>
</feature>
<gene>
    <name evidence="2" type="ORF">A2961_02855</name>
</gene>
<evidence type="ECO:0000313" key="2">
    <source>
        <dbReference type="EMBL" id="OGM64495.1"/>
    </source>
</evidence>
<feature type="transmembrane region" description="Helical" evidence="1">
    <location>
        <begin position="150"/>
        <end position="167"/>
    </location>
</feature>
<keyword evidence="1" id="KW-0472">Membrane</keyword>
<proteinExistence type="predicted"/>
<reference evidence="2 3" key="1">
    <citation type="journal article" date="2016" name="Nat. Commun.">
        <title>Thousands of microbial genomes shed light on interconnected biogeochemical processes in an aquifer system.</title>
        <authorList>
            <person name="Anantharaman K."/>
            <person name="Brown C.T."/>
            <person name="Hug L.A."/>
            <person name="Sharon I."/>
            <person name="Castelle C.J."/>
            <person name="Probst A.J."/>
            <person name="Thomas B.C."/>
            <person name="Singh A."/>
            <person name="Wilkins M.J."/>
            <person name="Karaoz U."/>
            <person name="Brodie E.L."/>
            <person name="Williams K.H."/>
            <person name="Hubbard S.S."/>
            <person name="Banfield J.F."/>
        </authorList>
    </citation>
    <scope>NUCLEOTIDE SEQUENCE [LARGE SCALE GENOMIC DNA]</scope>
</reference>
<evidence type="ECO:0000256" key="1">
    <source>
        <dbReference type="SAM" id="Phobius"/>
    </source>
</evidence>
<keyword evidence="1" id="KW-0812">Transmembrane</keyword>
<keyword evidence="1" id="KW-1133">Transmembrane helix</keyword>
<feature type="transmembrane region" description="Helical" evidence="1">
    <location>
        <begin position="112"/>
        <end position="130"/>
    </location>
</feature>